<gene>
    <name evidence="4" type="ORF">P168DRAFT_317059</name>
</gene>
<feature type="domain" description="F5/8 type C" evidence="3">
    <location>
        <begin position="50"/>
        <end position="186"/>
    </location>
</feature>
<dbReference type="InterPro" id="IPR011043">
    <property type="entry name" value="Gal_Oxase/kelch_b-propeller"/>
</dbReference>
<feature type="signal peptide" evidence="2">
    <location>
        <begin position="1"/>
        <end position="20"/>
    </location>
</feature>
<feature type="chain" id="PRO_5014183735" evidence="2">
    <location>
        <begin position="21"/>
        <end position="793"/>
    </location>
</feature>
<evidence type="ECO:0000313" key="5">
    <source>
        <dbReference type="Proteomes" id="UP000234254"/>
    </source>
</evidence>
<dbReference type="Pfam" id="PF01344">
    <property type="entry name" value="Kelch_1"/>
    <property type="match status" value="1"/>
</dbReference>
<reference evidence="4" key="1">
    <citation type="submission" date="2016-12" db="EMBL/GenBank/DDBJ databases">
        <title>The genomes of Aspergillus section Nigri reveals drivers in fungal speciation.</title>
        <authorList>
            <consortium name="DOE Joint Genome Institute"/>
            <person name="Vesth T.C."/>
            <person name="Nybo J."/>
            <person name="Theobald S."/>
            <person name="Brandl J."/>
            <person name="Frisvad J.C."/>
            <person name="Nielsen K.F."/>
            <person name="Lyhne E.K."/>
            <person name="Kogle M.E."/>
            <person name="Kuo A."/>
            <person name="Riley R."/>
            <person name="Clum A."/>
            <person name="Nolan M."/>
            <person name="Lipzen A."/>
            <person name="Salamov A."/>
            <person name="Henrissat B."/>
            <person name="Wiebenga A."/>
            <person name="De vries R.P."/>
            <person name="Grigoriev I.V."/>
            <person name="Mortensen U.H."/>
            <person name="Andersen M.R."/>
            <person name="Baker S.E."/>
        </authorList>
    </citation>
    <scope>NUCLEOTIDE SEQUENCE</scope>
    <source>
        <strain evidence="4">IBT 28561</strain>
    </source>
</reference>
<accession>A0A2I1D6P5</accession>
<dbReference type="SUPFAM" id="SSF81296">
    <property type="entry name" value="E set domains"/>
    <property type="match status" value="1"/>
</dbReference>
<dbReference type="SMART" id="SM00612">
    <property type="entry name" value="Kelch"/>
    <property type="match status" value="2"/>
</dbReference>
<dbReference type="SUPFAM" id="SSF49785">
    <property type="entry name" value="Galactose-binding domain-like"/>
    <property type="match status" value="1"/>
</dbReference>
<sequence>MKFHWASSLLLGLLARSADASAESHKSHIPFATDSSHIQPETQGPIDPEAYLWQARPHGGKLLPRDQFTAHCSSIADGSRCEFANDGLAETHWSSEPHSPHSPYSPHGRDVLTLDLHTVHNVNGISMRPLLGEKDRGQIAKHEIWVSKDNLAWTNVAYGTWGWNKSPKMSAFEAIPARYVQIKAMSEALPPKEPSKKYDDAVIKVVDVNVYTTAAVLPHEPAKGVWGPTLDLPITAAAGAHTFGKNGDHNIMLWSAWTDDRFFASPGGKTFTATWNPLDGDIVQTNVTNTYHDMFCPGISMDVDGNIIVSGGADSQKTSIYDGEEWIPGPDMNLHRGYHSSTTLSNGKVFAIGGSWSGGSNMPKDGEIYDPEAKRWRILPNIKADHIHTVDIPLRNDNHAWLFGWKNGSVFHAGPSRRMLWFDTHGDGAVTNATRRLNDQDSTSGNAVMFDALNGKILTFGGQEFYDGSYGHRNAHLITIKEPYSKPRVAVAGKNGTEGVKGAGGMYNQRVYHTSVVLPDGTVFITGGEIYGVPFNEAERDVQLTPEIYHPEWDIFLPLKQNNIVRVYHSLSILLPDATVLNGGSGLCGNCTANHYDAQIFKPPYLFRENGTEALRPTQPEIVDRKFRVPVGGKLAFQTDADIRNASLVRLGTVSHTVNTDQRRIPLEFVASHDVDADVDADAAPRRAVFHADIPNDAGIALPGYYMLFVMNDKGVPSLAANVKIELPSTSQASTAQEYVSDVAEEDVEDVDEPEADCDMEMDDEEVQGVMMALYSATRKLWSSHKPVLVQQD</sequence>
<evidence type="ECO:0000256" key="2">
    <source>
        <dbReference type="SAM" id="SignalP"/>
    </source>
</evidence>
<organism evidence="4 5">
    <name type="scientific">Aspergillus campestris (strain IBT 28561)</name>
    <dbReference type="NCBI Taxonomy" id="1392248"/>
    <lineage>
        <taxon>Eukaryota</taxon>
        <taxon>Fungi</taxon>
        <taxon>Dikarya</taxon>
        <taxon>Ascomycota</taxon>
        <taxon>Pezizomycotina</taxon>
        <taxon>Eurotiomycetes</taxon>
        <taxon>Eurotiomycetidae</taxon>
        <taxon>Eurotiales</taxon>
        <taxon>Aspergillaceae</taxon>
        <taxon>Aspergillus</taxon>
        <taxon>Aspergillus subgen. Circumdati</taxon>
    </lineage>
</organism>
<name>A0A2I1D6P5_ASPC2</name>
<dbReference type="InterPro" id="IPR000421">
    <property type="entry name" value="FA58C"/>
</dbReference>
<dbReference type="Proteomes" id="UP000234254">
    <property type="component" value="Unassembled WGS sequence"/>
</dbReference>
<keyword evidence="5" id="KW-1185">Reference proteome</keyword>
<dbReference type="Gene3D" id="2.60.40.10">
    <property type="entry name" value="Immunoglobulins"/>
    <property type="match status" value="1"/>
</dbReference>
<dbReference type="VEuPathDB" id="FungiDB:P168DRAFT_317059"/>
<evidence type="ECO:0000313" key="4">
    <source>
        <dbReference type="EMBL" id="PKY05537.1"/>
    </source>
</evidence>
<dbReference type="CDD" id="cd02851">
    <property type="entry name" value="E_set_GO_C"/>
    <property type="match status" value="1"/>
</dbReference>
<dbReference type="InterPro" id="IPR037293">
    <property type="entry name" value="Gal_Oxidase_central_sf"/>
</dbReference>
<dbReference type="Gene3D" id="2.130.10.80">
    <property type="entry name" value="Galactose oxidase/kelch, beta-propeller"/>
    <property type="match status" value="1"/>
</dbReference>
<dbReference type="InterPro" id="IPR006652">
    <property type="entry name" value="Kelch_1"/>
</dbReference>
<dbReference type="AlphaFoldDB" id="A0A2I1D6P5"/>
<dbReference type="PANTHER" id="PTHR32208">
    <property type="entry name" value="SECRETED PROTEIN-RELATED"/>
    <property type="match status" value="1"/>
</dbReference>
<dbReference type="RefSeq" id="XP_024694131.1">
    <property type="nucleotide sequence ID" value="XM_024840070.1"/>
</dbReference>
<dbReference type="InterPro" id="IPR014756">
    <property type="entry name" value="Ig_E-set"/>
</dbReference>
<dbReference type="PANTHER" id="PTHR32208:SF68">
    <property type="entry name" value="GALACTOSE OXIDASE"/>
    <property type="match status" value="1"/>
</dbReference>
<dbReference type="EMBL" id="MSFM01000004">
    <property type="protein sequence ID" value="PKY05537.1"/>
    <property type="molecule type" value="Genomic_DNA"/>
</dbReference>
<proteinExistence type="predicted"/>
<dbReference type="InterPro" id="IPR013783">
    <property type="entry name" value="Ig-like_fold"/>
</dbReference>
<dbReference type="SUPFAM" id="SSF50965">
    <property type="entry name" value="Galactose oxidase, central domain"/>
    <property type="match status" value="1"/>
</dbReference>
<dbReference type="InterPro" id="IPR015202">
    <property type="entry name" value="GO-like_E_set"/>
</dbReference>
<comment type="caution">
    <text evidence="4">The sequence shown here is derived from an EMBL/GenBank/DDBJ whole genome shotgun (WGS) entry which is preliminary data.</text>
</comment>
<dbReference type="Gene3D" id="2.60.120.260">
    <property type="entry name" value="Galactose-binding domain-like"/>
    <property type="match status" value="1"/>
</dbReference>
<dbReference type="Pfam" id="PF07250">
    <property type="entry name" value="Glyoxal_oxid_N"/>
    <property type="match status" value="1"/>
</dbReference>
<dbReference type="UniPathway" id="UPA00280"/>
<dbReference type="InterPro" id="IPR009880">
    <property type="entry name" value="Glyoxal_oxidase_N"/>
</dbReference>
<dbReference type="Pfam" id="PF09118">
    <property type="entry name" value="GO-like_E_set"/>
    <property type="match status" value="1"/>
</dbReference>
<evidence type="ECO:0000256" key="1">
    <source>
        <dbReference type="ARBA" id="ARBA00022729"/>
    </source>
</evidence>
<dbReference type="GeneID" id="36547594"/>
<dbReference type="InterPro" id="IPR008979">
    <property type="entry name" value="Galactose-bd-like_sf"/>
</dbReference>
<evidence type="ECO:0000259" key="3">
    <source>
        <dbReference type="PROSITE" id="PS50022"/>
    </source>
</evidence>
<protein>
    <submittedName>
        <fullName evidence="4">Galactose oxidase</fullName>
    </submittedName>
</protein>
<dbReference type="OrthoDB" id="2019572at2759"/>
<dbReference type="Pfam" id="PF00754">
    <property type="entry name" value="F5_F8_type_C"/>
    <property type="match status" value="1"/>
</dbReference>
<dbReference type="PROSITE" id="PS50022">
    <property type="entry name" value="FA58C_3"/>
    <property type="match status" value="1"/>
</dbReference>
<keyword evidence="1 2" id="KW-0732">Signal</keyword>